<comment type="similarity">
    <text evidence="2">Belongs to the phosphoglycerate mutase family. BPG-dependent PGAM subfamily.</text>
</comment>
<feature type="binding site" evidence="11">
    <location>
        <position position="232"/>
    </location>
    <ligand>
        <name>substrate</name>
    </ligand>
</feature>
<dbReference type="PANTHER" id="PTHR20935:SF0">
    <property type="entry name" value="SERINE_THREONINE-PROTEIN PHOSPHATASE PGAM5, MITOCHONDRIAL"/>
    <property type="match status" value="1"/>
</dbReference>
<dbReference type="EMBL" id="JPKZ01001954">
    <property type="protein sequence ID" value="KHN78981.1"/>
    <property type="molecule type" value="Genomic_DNA"/>
</dbReference>
<comment type="catalytic activity">
    <reaction evidence="10">
        <text>O-phospho-L-threonyl-[protein] + H2O = L-threonyl-[protein] + phosphate</text>
        <dbReference type="Rhea" id="RHEA:47004"/>
        <dbReference type="Rhea" id="RHEA-COMP:11060"/>
        <dbReference type="Rhea" id="RHEA-COMP:11605"/>
        <dbReference type="ChEBI" id="CHEBI:15377"/>
        <dbReference type="ChEBI" id="CHEBI:30013"/>
        <dbReference type="ChEBI" id="CHEBI:43474"/>
        <dbReference type="ChEBI" id="CHEBI:61977"/>
        <dbReference type="EC" id="3.1.3.16"/>
    </reaction>
</comment>
<protein>
    <recommendedName>
        <fullName evidence="6">Serine/threonine-protein phosphatase PGAM5, mitochondrial</fullName>
        <ecNumber evidence="3">3.1.3.16</ecNumber>
    </recommendedName>
    <alternativeName>
        <fullName evidence="8">Phosphoglycerate mutase family member 5 homolog</fullName>
    </alternativeName>
    <alternativeName>
        <fullName evidence="7">Serine/threonine-protein phosphatase Pgam5, mitochondrial</fullName>
    </alternativeName>
</protein>
<dbReference type="PANTHER" id="PTHR20935">
    <property type="entry name" value="PHOSPHOGLYCERATE MUTASE-RELATED"/>
    <property type="match status" value="1"/>
</dbReference>
<dbReference type="InterPro" id="IPR029033">
    <property type="entry name" value="His_PPase_superfam"/>
</dbReference>
<comment type="catalytic activity">
    <reaction evidence="9">
        <text>O-phospho-L-seryl-[protein] + H2O = L-seryl-[protein] + phosphate</text>
        <dbReference type="Rhea" id="RHEA:20629"/>
        <dbReference type="Rhea" id="RHEA-COMP:9863"/>
        <dbReference type="Rhea" id="RHEA-COMP:11604"/>
        <dbReference type="ChEBI" id="CHEBI:15377"/>
        <dbReference type="ChEBI" id="CHEBI:29999"/>
        <dbReference type="ChEBI" id="CHEBI:43474"/>
        <dbReference type="ChEBI" id="CHEBI:83421"/>
        <dbReference type="EC" id="3.1.3.16"/>
    </reaction>
</comment>
<dbReference type="Pfam" id="PF00300">
    <property type="entry name" value="His_Phos_1"/>
    <property type="match status" value="1"/>
</dbReference>
<evidence type="ECO:0000313" key="13">
    <source>
        <dbReference type="Proteomes" id="UP000031036"/>
    </source>
</evidence>
<evidence type="ECO:0000256" key="3">
    <source>
        <dbReference type="ARBA" id="ARBA00013081"/>
    </source>
</evidence>
<dbReference type="GO" id="GO:0090141">
    <property type="term" value="P:positive regulation of mitochondrial fission"/>
    <property type="evidence" value="ECO:0007669"/>
    <property type="project" value="TreeGrafter"/>
</dbReference>
<dbReference type="InterPro" id="IPR051021">
    <property type="entry name" value="Mito_Ser/Thr_phosphatase"/>
</dbReference>
<evidence type="ECO:0000256" key="4">
    <source>
        <dbReference type="ARBA" id="ARBA00022787"/>
    </source>
</evidence>
<dbReference type="CDD" id="cd07067">
    <property type="entry name" value="HP_PGM_like"/>
    <property type="match status" value="1"/>
</dbReference>
<evidence type="ECO:0000256" key="8">
    <source>
        <dbReference type="ARBA" id="ARBA00042520"/>
    </source>
</evidence>
<dbReference type="GO" id="GO:0005741">
    <property type="term" value="C:mitochondrial outer membrane"/>
    <property type="evidence" value="ECO:0007669"/>
    <property type="project" value="UniProtKB-SubCell"/>
</dbReference>
<dbReference type="GO" id="GO:0004722">
    <property type="term" value="F:protein serine/threonine phosphatase activity"/>
    <property type="evidence" value="ECO:0007669"/>
    <property type="project" value="UniProtKB-EC"/>
</dbReference>
<comment type="subcellular location">
    <subcellularLocation>
        <location evidence="1">Mitochondrion outer membrane</location>
    </subcellularLocation>
</comment>
<evidence type="ECO:0000313" key="12">
    <source>
        <dbReference type="EMBL" id="KHN78981.1"/>
    </source>
</evidence>
<keyword evidence="5" id="KW-0378">Hydrolase</keyword>
<evidence type="ECO:0000256" key="2">
    <source>
        <dbReference type="ARBA" id="ARBA00006717"/>
    </source>
</evidence>
<evidence type="ECO:0000256" key="9">
    <source>
        <dbReference type="ARBA" id="ARBA00047761"/>
    </source>
</evidence>
<comment type="caution">
    <text evidence="12">The sequence shown here is derived from an EMBL/GenBank/DDBJ whole genome shotgun (WGS) entry which is preliminary data.</text>
</comment>
<dbReference type="STRING" id="6265.A0A0B2V6C6"/>
<gene>
    <name evidence="12" type="primary">pgam-5</name>
    <name evidence="12" type="ORF">Tcan_13540</name>
</gene>
<dbReference type="Gene3D" id="3.40.50.1240">
    <property type="entry name" value="Phosphoglycerate mutase-like"/>
    <property type="match status" value="2"/>
</dbReference>
<evidence type="ECO:0000256" key="5">
    <source>
        <dbReference type="ARBA" id="ARBA00022801"/>
    </source>
</evidence>
<keyword evidence="4" id="KW-1000">Mitochondrion outer membrane</keyword>
<dbReference type="OMA" id="NKEERCT"/>
<dbReference type="SUPFAM" id="SSF53254">
    <property type="entry name" value="Phosphoglycerate mutase-like"/>
    <property type="match status" value="2"/>
</dbReference>
<keyword evidence="13" id="KW-1185">Reference proteome</keyword>
<keyword evidence="4" id="KW-0472">Membrane</keyword>
<organism evidence="12 13">
    <name type="scientific">Toxocara canis</name>
    <name type="common">Canine roundworm</name>
    <dbReference type="NCBI Taxonomy" id="6265"/>
    <lineage>
        <taxon>Eukaryota</taxon>
        <taxon>Metazoa</taxon>
        <taxon>Ecdysozoa</taxon>
        <taxon>Nematoda</taxon>
        <taxon>Chromadorea</taxon>
        <taxon>Rhabditida</taxon>
        <taxon>Spirurina</taxon>
        <taxon>Ascaridomorpha</taxon>
        <taxon>Ascaridoidea</taxon>
        <taxon>Toxocaridae</taxon>
        <taxon>Toxocara</taxon>
    </lineage>
</organism>
<evidence type="ECO:0000256" key="6">
    <source>
        <dbReference type="ARBA" id="ARBA00039765"/>
    </source>
</evidence>
<keyword evidence="4" id="KW-0496">Mitochondrion</keyword>
<proteinExistence type="inferred from homology"/>
<evidence type="ECO:0000256" key="11">
    <source>
        <dbReference type="PIRSR" id="PIRSR613078-2"/>
    </source>
</evidence>
<accession>A0A0B2V6C6</accession>
<dbReference type="Proteomes" id="UP000031036">
    <property type="component" value="Unassembled WGS sequence"/>
</dbReference>
<dbReference type="InterPro" id="IPR013078">
    <property type="entry name" value="His_Pase_superF_clade-1"/>
</dbReference>
<evidence type="ECO:0000256" key="10">
    <source>
        <dbReference type="ARBA" id="ARBA00048336"/>
    </source>
</evidence>
<dbReference type="OrthoDB" id="2118094at2759"/>
<dbReference type="AlphaFoldDB" id="A0A0B2V6C6"/>
<reference evidence="12 13" key="1">
    <citation type="submission" date="2014-11" db="EMBL/GenBank/DDBJ databases">
        <title>Genetic blueprint of the zoonotic pathogen Toxocara canis.</title>
        <authorList>
            <person name="Zhu X.-Q."/>
            <person name="Korhonen P.K."/>
            <person name="Cai H."/>
            <person name="Young N.D."/>
            <person name="Nejsum P."/>
            <person name="von Samson-Himmelstjerna G."/>
            <person name="Boag P.R."/>
            <person name="Tan P."/>
            <person name="Li Q."/>
            <person name="Min J."/>
            <person name="Yang Y."/>
            <person name="Wang X."/>
            <person name="Fang X."/>
            <person name="Hall R.S."/>
            <person name="Hofmann A."/>
            <person name="Sternberg P.W."/>
            <person name="Jex A.R."/>
            <person name="Gasser R.B."/>
        </authorList>
    </citation>
    <scope>NUCLEOTIDE SEQUENCE [LARGE SCALE GENOMIC DNA]</scope>
    <source>
        <strain evidence="12">PN_DK_2014</strain>
    </source>
</reference>
<sequence length="364" mass="41054">MCSGSCPMTARKAQDGVLVINKEERCTMVILSRMAKVGIPLTVAAATVGAFFYDDLRYRFTLKAAQPVRPSAGHLSSPRASSLSTDLFPRNKWHTDWDSRDPMSLVDQEKYEAADAATRKEMLEKVKATATRNIFLVRHGQYFMETKEKNLTPLGREQALLPGKRLVRSGIKFDWLVTSSVECAIDVEHLMPPEVVPIKRKFVRREQAILLGKRLAQSGQKFDVLIMSPKPRASETAALILNEMTPLSAKVDSLLEEGAPYPPEPPISHWRPKQRGSRIEAAFRKYIHRASPKQKQDSYEILVCHGNVIRYFICRALQFPPEGWLRMSVGNCSITWLVIRPNGNVSLRSLGDIGHLPREKVTFT</sequence>
<evidence type="ECO:0000256" key="7">
    <source>
        <dbReference type="ARBA" id="ARBA00040722"/>
    </source>
</evidence>
<dbReference type="EC" id="3.1.3.16" evidence="3"/>
<evidence type="ECO:0000256" key="1">
    <source>
        <dbReference type="ARBA" id="ARBA00004294"/>
    </source>
</evidence>
<name>A0A0B2V6C6_TOXCA</name>